<evidence type="ECO:0000313" key="1">
    <source>
        <dbReference type="EMBL" id="KAI8543159.1"/>
    </source>
</evidence>
<accession>A0ACC0MRH8</accession>
<comment type="caution">
    <text evidence="1">The sequence shown here is derived from an EMBL/GenBank/DDBJ whole genome shotgun (WGS) entry which is preliminary data.</text>
</comment>
<gene>
    <name evidence="1" type="ORF">RHMOL_Rhmol08G0195900</name>
</gene>
<keyword evidence="2" id="KW-1185">Reference proteome</keyword>
<proteinExistence type="predicted"/>
<organism evidence="1 2">
    <name type="scientific">Rhododendron molle</name>
    <name type="common">Chinese azalea</name>
    <name type="synonym">Azalea mollis</name>
    <dbReference type="NCBI Taxonomy" id="49168"/>
    <lineage>
        <taxon>Eukaryota</taxon>
        <taxon>Viridiplantae</taxon>
        <taxon>Streptophyta</taxon>
        <taxon>Embryophyta</taxon>
        <taxon>Tracheophyta</taxon>
        <taxon>Spermatophyta</taxon>
        <taxon>Magnoliopsida</taxon>
        <taxon>eudicotyledons</taxon>
        <taxon>Gunneridae</taxon>
        <taxon>Pentapetalae</taxon>
        <taxon>asterids</taxon>
        <taxon>Ericales</taxon>
        <taxon>Ericaceae</taxon>
        <taxon>Ericoideae</taxon>
        <taxon>Rhodoreae</taxon>
        <taxon>Rhododendron</taxon>
    </lineage>
</organism>
<dbReference type="EMBL" id="CM046395">
    <property type="protein sequence ID" value="KAI8543159.1"/>
    <property type="molecule type" value="Genomic_DNA"/>
</dbReference>
<reference evidence="1" key="1">
    <citation type="submission" date="2022-02" db="EMBL/GenBank/DDBJ databases">
        <title>Plant Genome Project.</title>
        <authorList>
            <person name="Zhang R.-G."/>
        </authorList>
    </citation>
    <scope>NUCLEOTIDE SEQUENCE</scope>
    <source>
        <strain evidence="1">AT1</strain>
    </source>
</reference>
<sequence length="291" mass="32711">MVSHAFQSSSVVVLPKTPNLGDFAITVDSMLCHHEPQTCQHMILNIEESVVMPSIIEESDSEMCHPSMPPRNLEEEFLAVATPPRNIEKELLAMPGTSLAPIYRGQPIDNRDVVPYKAYLSRPFNCHINVEVCVEMRCLKYIHKYIFKGNDRATMVLGLIDEIKEYLDARYIGSVEATWQLFSHSMHEEIPTMHSDANINVESLNEEQRAAYTAITTSVFENKGMTFFLNGGAETGKTFLYNTVATKYRNLGHVVVSVASSVLNIFVGNTTTYFAADKMSFDDAHDRTMTN</sequence>
<dbReference type="Proteomes" id="UP001062846">
    <property type="component" value="Chromosome 8"/>
</dbReference>
<protein>
    <submittedName>
        <fullName evidence="1">Uncharacterized protein</fullName>
    </submittedName>
</protein>
<evidence type="ECO:0000313" key="2">
    <source>
        <dbReference type="Proteomes" id="UP001062846"/>
    </source>
</evidence>
<name>A0ACC0MRH8_RHOML</name>